<dbReference type="EMBL" id="VRYN01000002">
    <property type="protein sequence ID" value="TYO76785.1"/>
    <property type="molecule type" value="Genomic_DNA"/>
</dbReference>
<organism evidence="2 3">
    <name type="scientific">Halobacterium salinarum (strain ATCC 33171 / DSM 3754 / JCM 8978 / NBRC 102687 / NCIMB 764 / 91-R6)</name>
    <dbReference type="NCBI Taxonomy" id="2597657"/>
    <lineage>
        <taxon>Archaea</taxon>
        <taxon>Methanobacteriati</taxon>
        <taxon>Methanobacteriota</taxon>
        <taxon>Stenosarchaea group</taxon>
        <taxon>Halobacteria</taxon>
        <taxon>Halobacteriales</taxon>
        <taxon>Halobacteriaceae</taxon>
        <taxon>Halobacterium</taxon>
    </lineage>
</organism>
<sequence length="126" mass="13473">MLAFVYPGLGHIYLRAWVRAIAWFGLSMAVAALVIPDAAYQAIEARGVQGAIDAGATIGPRVMVSLLAVRVFCTLDAYILAVKESSPAAATDDDAAVCPACGNELDEELEFCPWCTQRLERPGELD</sequence>
<evidence type="ECO:0000313" key="3">
    <source>
        <dbReference type="Proteomes" id="UP000323075"/>
    </source>
</evidence>
<comment type="caution">
    <text evidence="2">The sequence shown here is derived from an EMBL/GenBank/DDBJ whole genome shotgun (WGS) entry which is preliminary data.</text>
</comment>
<dbReference type="Proteomes" id="UP000323075">
    <property type="component" value="Unassembled WGS sequence"/>
</dbReference>
<accession>A0A663A8P6</accession>
<proteinExistence type="predicted"/>
<dbReference type="InterPro" id="IPR055997">
    <property type="entry name" value="DUF7575"/>
</dbReference>
<gene>
    <name evidence="2" type="ORF">APQ99_01426</name>
</gene>
<feature type="domain" description="DUF7575" evidence="1">
    <location>
        <begin position="94"/>
        <end position="120"/>
    </location>
</feature>
<protein>
    <recommendedName>
        <fullName evidence="1">DUF7575 domain-containing protein</fullName>
    </recommendedName>
</protein>
<evidence type="ECO:0000313" key="2">
    <source>
        <dbReference type="EMBL" id="TYO76785.1"/>
    </source>
</evidence>
<dbReference type="Pfam" id="PF24460">
    <property type="entry name" value="DUF7575"/>
    <property type="match status" value="1"/>
</dbReference>
<name>A0A663A8P6_HALS9</name>
<evidence type="ECO:0000259" key="1">
    <source>
        <dbReference type="Pfam" id="PF24460"/>
    </source>
</evidence>
<reference evidence="2 3" key="1">
    <citation type="submission" date="2019-07" db="EMBL/GenBank/DDBJ databases">
        <title>Genomic Encyclopedia of Archaeal and Bacterial Type Strains, Phase II (KMG-II): from individual species to whole genera.</title>
        <authorList>
            <person name="Goeker M."/>
        </authorList>
    </citation>
    <scope>NUCLEOTIDE SEQUENCE [LARGE SCALE GENOMIC DNA]</scope>
    <source>
        <strain evidence="2 3">DSM 3754</strain>
    </source>
</reference>
<dbReference type="AlphaFoldDB" id="A0A663A8P6"/>